<sequence>VEAVKRGRAGLRVSPPFFVNRESGDYSTEMKGVYELEDPLVP</sequence>
<organism evidence="1 2">
    <name type="scientific">Tectimicrobiota bacterium</name>
    <dbReference type="NCBI Taxonomy" id="2528274"/>
    <lineage>
        <taxon>Bacteria</taxon>
        <taxon>Pseudomonadati</taxon>
        <taxon>Nitrospinota/Tectimicrobiota group</taxon>
        <taxon>Candidatus Tectimicrobiota</taxon>
    </lineage>
</organism>
<protein>
    <submittedName>
        <fullName evidence="1">Methyltransferase</fullName>
    </submittedName>
</protein>
<name>A0A932GPP3_UNCTE</name>
<evidence type="ECO:0000313" key="1">
    <source>
        <dbReference type="EMBL" id="MBI3014685.1"/>
    </source>
</evidence>
<dbReference type="AlphaFoldDB" id="A0A932GPP3"/>
<dbReference type="GO" id="GO:0032259">
    <property type="term" value="P:methylation"/>
    <property type="evidence" value="ECO:0007669"/>
    <property type="project" value="UniProtKB-KW"/>
</dbReference>
<accession>A0A932GPP3</accession>
<comment type="caution">
    <text evidence="1">The sequence shown here is derived from an EMBL/GenBank/DDBJ whole genome shotgun (WGS) entry which is preliminary data.</text>
</comment>
<evidence type="ECO:0000313" key="2">
    <source>
        <dbReference type="Proteomes" id="UP000741360"/>
    </source>
</evidence>
<dbReference type="EMBL" id="JACPSX010000111">
    <property type="protein sequence ID" value="MBI3014685.1"/>
    <property type="molecule type" value="Genomic_DNA"/>
</dbReference>
<proteinExistence type="predicted"/>
<keyword evidence="1" id="KW-0489">Methyltransferase</keyword>
<feature type="non-terminal residue" evidence="1">
    <location>
        <position position="1"/>
    </location>
</feature>
<keyword evidence="1" id="KW-0808">Transferase</keyword>
<dbReference type="GO" id="GO:0008168">
    <property type="term" value="F:methyltransferase activity"/>
    <property type="evidence" value="ECO:0007669"/>
    <property type="project" value="UniProtKB-KW"/>
</dbReference>
<dbReference type="Proteomes" id="UP000741360">
    <property type="component" value="Unassembled WGS sequence"/>
</dbReference>
<reference evidence="1" key="1">
    <citation type="submission" date="2020-07" db="EMBL/GenBank/DDBJ databases">
        <title>Huge and variable diversity of episymbiotic CPR bacteria and DPANN archaea in groundwater ecosystems.</title>
        <authorList>
            <person name="He C.Y."/>
            <person name="Keren R."/>
            <person name="Whittaker M."/>
            <person name="Farag I.F."/>
            <person name="Doudna J."/>
            <person name="Cate J.H.D."/>
            <person name="Banfield J.F."/>
        </authorList>
    </citation>
    <scope>NUCLEOTIDE SEQUENCE</scope>
    <source>
        <strain evidence="1">NC_groundwater_717_Ag_S-0.2um_59_8</strain>
    </source>
</reference>
<gene>
    <name evidence="1" type="ORF">HYY65_06435</name>
</gene>